<evidence type="ECO:0000313" key="4">
    <source>
        <dbReference type="RefSeq" id="XP_015189163.1"/>
    </source>
</evidence>
<dbReference type="Proteomes" id="UP000694924">
    <property type="component" value="Unplaced"/>
</dbReference>
<dbReference type="SMART" id="SM00733">
    <property type="entry name" value="Mterf"/>
    <property type="match status" value="5"/>
</dbReference>
<keyword evidence="2" id="KW-0809">Transit peptide</keyword>
<dbReference type="InterPro" id="IPR038538">
    <property type="entry name" value="MTERF_sf"/>
</dbReference>
<dbReference type="GeneID" id="107073169"/>
<comment type="similarity">
    <text evidence="1">Belongs to the mTERF family.</text>
</comment>
<reference evidence="4" key="1">
    <citation type="submission" date="2025-08" db="UniProtKB">
        <authorList>
            <consortium name="RefSeq"/>
        </authorList>
    </citation>
    <scope>IDENTIFICATION</scope>
    <source>
        <tissue evidence="4">Whole body</tissue>
    </source>
</reference>
<gene>
    <name evidence="4" type="primary">LOC107073169</name>
</gene>
<accession>A0ABM1J9M5</accession>
<dbReference type="Gene3D" id="1.25.70.10">
    <property type="entry name" value="Transcription termination factor 3, mitochondrial"/>
    <property type="match status" value="1"/>
</dbReference>
<dbReference type="RefSeq" id="XP_015189163.1">
    <property type="nucleotide sequence ID" value="XM_015333677.1"/>
</dbReference>
<dbReference type="InterPro" id="IPR003690">
    <property type="entry name" value="MTERF"/>
</dbReference>
<protein>
    <submittedName>
        <fullName evidence="4">Transcription termination factor 3, mitochondrial</fullName>
    </submittedName>
</protein>
<dbReference type="PANTHER" id="PTHR13068">
    <property type="entry name" value="CGI-12 PROTEIN-RELATED"/>
    <property type="match status" value="1"/>
</dbReference>
<evidence type="ECO:0000313" key="3">
    <source>
        <dbReference type="Proteomes" id="UP000694924"/>
    </source>
</evidence>
<name>A0ABM1J9M5_POLDO</name>
<organism evidence="3 4">
    <name type="scientific">Polistes dominula</name>
    <name type="common">European paper wasp</name>
    <name type="synonym">Vespa dominula</name>
    <dbReference type="NCBI Taxonomy" id="743375"/>
    <lineage>
        <taxon>Eukaryota</taxon>
        <taxon>Metazoa</taxon>
        <taxon>Ecdysozoa</taxon>
        <taxon>Arthropoda</taxon>
        <taxon>Hexapoda</taxon>
        <taxon>Insecta</taxon>
        <taxon>Pterygota</taxon>
        <taxon>Neoptera</taxon>
        <taxon>Endopterygota</taxon>
        <taxon>Hymenoptera</taxon>
        <taxon>Apocrita</taxon>
        <taxon>Aculeata</taxon>
        <taxon>Vespoidea</taxon>
        <taxon>Vespidae</taxon>
        <taxon>Polistinae</taxon>
        <taxon>Polistini</taxon>
        <taxon>Polistes</taxon>
    </lineage>
</organism>
<dbReference type="Pfam" id="PF02536">
    <property type="entry name" value="mTERF"/>
    <property type="match status" value="1"/>
</dbReference>
<keyword evidence="3" id="KW-1185">Reference proteome</keyword>
<proteinExistence type="inferred from homology"/>
<evidence type="ECO:0000256" key="1">
    <source>
        <dbReference type="ARBA" id="ARBA00007692"/>
    </source>
</evidence>
<evidence type="ECO:0000256" key="2">
    <source>
        <dbReference type="ARBA" id="ARBA00022946"/>
    </source>
</evidence>
<sequence>MIIKMWSTRCYASLLSNAKQINVIKNIFKKRFSSQGSDIVDSHKKTENVNNSINPNAHSSSIESKLAERGYVEKAWNLENEVIPVQNLQETQSNSSDLIQKIITNSDDLSIYEDYIKLPKALDVCNEDISHIGSYQLPSFNIAKFANSSETIQRLIKLGVKLYKHETDTELMEFLLSKDFEKDLFPYIRFLHDCGVPGEYLGKFFSKNPYLFKVDMDDLHTRIRYLRFHQFDINMIKEIICTNPKWLNYSTKIIDTRLGYFQTTFRLSGKQVRKLTTKNSKLITYKMSHIRENTFVVKELMGFNPYEMKTILLNQPKIWMKCRKNIISTFDYAHNEMKLSHEFISSQPYVLLCRKRRLEQRHKFLVKLGRAQYDPTKPMYVSLIALIGGTDDQFCQNVAKTSRETYDLFLKSM</sequence>
<dbReference type="PANTHER" id="PTHR13068:SF112">
    <property type="entry name" value="TRANSCRIPTION TERMINATION FACTOR 3, MITOCHONDRIAL"/>
    <property type="match status" value="1"/>
</dbReference>